<organism evidence="1 2">
    <name type="scientific">Mucilaginibacter mallensis</name>
    <dbReference type="NCBI Taxonomy" id="652787"/>
    <lineage>
        <taxon>Bacteria</taxon>
        <taxon>Pseudomonadati</taxon>
        <taxon>Bacteroidota</taxon>
        <taxon>Sphingobacteriia</taxon>
        <taxon>Sphingobacteriales</taxon>
        <taxon>Sphingobacteriaceae</taxon>
        <taxon>Mucilaginibacter</taxon>
    </lineage>
</organism>
<dbReference type="Gene3D" id="3.30.460.10">
    <property type="entry name" value="Beta Polymerase, domain 2"/>
    <property type="match status" value="1"/>
</dbReference>
<accession>A0A1H2AB98</accession>
<dbReference type="EMBL" id="LT629740">
    <property type="protein sequence ID" value="SDT43265.1"/>
    <property type="molecule type" value="Genomic_DNA"/>
</dbReference>
<dbReference type="CDD" id="cd05403">
    <property type="entry name" value="NT_KNTase_like"/>
    <property type="match status" value="1"/>
</dbReference>
<evidence type="ECO:0008006" key="3">
    <source>
        <dbReference type="Google" id="ProtNLM"/>
    </source>
</evidence>
<proteinExistence type="predicted"/>
<reference evidence="1 2" key="1">
    <citation type="submission" date="2016-10" db="EMBL/GenBank/DDBJ databases">
        <authorList>
            <person name="de Groot N.N."/>
        </authorList>
    </citation>
    <scope>NUCLEOTIDE SEQUENCE [LARGE SCALE GENOMIC DNA]</scope>
    <source>
        <strain evidence="1 2">MP1X4</strain>
    </source>
</reference>
<dbReference type="InterPro" id="IPR043519">
    <property type="entry name" value="NT_sf"/>
</dbReference>
<sequence>MKTSIAHLPETKQEQIYKIIEVIRNIVLPEKIILYGSYAKGTYQEDTHTKDGILYEYISDFDILLILKDKELPEYEIQDRIVNIINYKCILWRC</sequence>
<name>A0A1H2AB98_MUCMA</name>
<evidence type="ECO:0000313" key="2">
    <source>
        <dbReference type="Proteomes" id="UP000199679"/>
    </source>
</evidence>
<dbReference type="OrthoDB" id="1321649at2"/>
<protein>
    <recommendedName>
        <fullName evidence="3">Nucleotidyltransferase domain-containing protein</fullName>
    </recommendedName>
</protein>
<evidence type="ECO:0000313" key="1">
    <source>
        <dbReference type="EMBL" id="SDT43265.1"/>
    </source>
</evidence>
<gene>
    <name evidence="1" type="ORF">SAMN05216490_3460</name>
</gene>
<dbReference type="AlphaFoldDB" id="A0A1H2AB98"/>
<keyword evidence="2" id="KW-1185">Reference proteome</keyword>
<dbReference type="RefSeq" id="WP_091375656.1">
    <property type="nucleotide sequence ID" value="NZ_LT629740.1"/>
</dbReference>
<dbReference type="Proteomes" id="UP000199679">
    <property type="component" value="Chromosome I"/>
</dbReference>
<dbReference type="SUPFAM" id="SSF81301">
    <property type="entry name" value="Nucleotidyltransferase"/>
    <property type="match status" value="1"/>
</dbReference>